<keyword evidence="3" id="KW-1185">Reference proteome</keyword>
<organism evidence="2 3">
    <name type="scientific">Microvirga arsenatis</name>
    <dbReference type="NCBI Taxonomy" id="2692265"/>
    <lineage>
        <taxon>Bacteria</taxon>
        <taxon>Pseudomonadati</taxon>
        <taxon>Pseudomonadota</taxon>
        <taxon>Alphaproteobacteria</taxon>
        <taxon>Hyphomicrobiales</taxon>
        <taxon>Methylobacteriaceae</taxon>
        <taxon>Microvirga</taxon>
    </lineage>
</organism>
<comment type="caution">
    <text evidence="2">The sequence shown here is derived from an EMBL/GenBank/DDBJ whole genome shotgun (WGS) entry which is preliminary data.</text>
</comment>
<reference evidence="2 3" key="1">
    <citation type="submission" date="2020-01" db="EMBL/GenBank/DDBJ databases">
        <title>Microvirga sp. nov., an arsenate reduction bacterium isolated from Tibet hotspring sediments.</title>
        <authorList>
            <person name="Yuan C.-G."/>
        </authorList>
    </citation>
    <scope>NUCLEOTIDE SEQUENCE [LARGE SCALE GENOMIC DNA]</scope>
    <source>
        <strain evidence="2 3">SYSU G3D203</strain>
    </source>
</reference>
<feature type="domain" description="ATPase AAA-type core" evidence="1">
    <location>
        <begin position="27"/>
        <end position="332"/>
    </location>
</feature>
<evidence type="ECO:0000313" key="3">
    <source>
        <dbReference type="Proteomes" id="UP000818323"/>
    </source>
</evidence>
<accession>A0ABW9YUJ0</accession>
<dbReference type="Pfam" id="PF13304">
    <property type="entry name" value="AAA_21"/>
    <property type="match status" value="1"/>
</dbReference>
<dbReference type="Proteomes" id="UP000818323">
    <property type="component" value="Unassembled WGS sequence"/>
</dbReference>
<dbReference type="SUPFAM" id="SSF52540">
    <property type="entry name" value="P-loop containing nucleoside triphosphate hydrolases"/>
    <property type="match status" value="1"/>
</dbReference>
<dbReference type="PIRSF" id="PIRSF029347">
    <property type="entry name" value="RecF"/>
    <property type="match status" value="1"/>
</dbReference>
<dbReference type="Gene3D" id="3.40.50.300">
    <property type="entry name" value="P-loop containing nucleotide triphosphate hydrolases"/>
    <property type="match status" value="1"/>
</dbReference>
<dbReference type="RefSeq" id="WP_161721031.1">
    <property type="nucleotide sequence ID" value="NZ_JAAAXI010000001.1"/>
</dbReference>
<dbReference type="PANTHER" id="PTHR32182:SF22">
    <property type="entry name" value="ATP-DEPENDENT ENDONUCLEASE, OLD FAMILY-RELATED"/>
    <property type="match status" value="1"/>
</dbReference>
<sequence length="399" mass="44351">MDRYISEVLLRHYKSIGRCRVKLGSLSILVGPNGAGKSNFIDAIKFTSEALSQGLDYAIRQRGGIDGVRRRSTGHPTHFGIRLNIRLSDKASAYFAFEIGAQPNGAYVVQREVASISSDGIEPAHYEIKRGETVKFSGSVQAFPKITSDRLMLVSLSGLEEFRDLYDFLTRMAFYNINPADIRAPQPHEAGDILSHTGRNISSVIRQMKESAPQSVERVEAYLRSINPMIEGVDNRSFGPQETLEFRQKVQNSAHPWRFLAHSMSDGTLRSIGLLTALFQNSRVYGPPSLVSIEEPEMTIHPGAAGIVMDALFEASRSQQVIATTHSPDLLDHENLKIDDVRVVRNIDGETFVSNADKSSVDAIKQQLYTAGDLLRNRQLEPDLTNIKPITQLELFAHS</sequence>
<name>A0ABW9YUJ0_9HYPH</name>
<protein>
    <submittedName>
        <fullName evidence="2">AAA family ATPase</fullName>
    </submittedName>
</protein>
<dbReference type="PANTHER" id="PTHR32182">
    <property type="entry name" value="DNA REPLICATION AND REPAIR PROTEIN RECF"/>
    <property type="match status" value="1"/>
</dbReference>
<proteinExistence type="predicted"/>
<dbReference type="InterPro" id="IPR014555">
    <property type="entry name" value="RecF-like"/>
</dbReference>
<dbReference type="InterPro" id="IPR027417">
    <property type="entry name" value="P-loop_NTPase"/>
</dbReference>
<evidence type="ECO:0000259" key="1">
    <source>
        <dbReference type="Pfam" id="PF13304"/>
    </source>
</evidence>
<dbReference type="EMBL" id="JAAAXJ010000002">
    <property type="protein sequence ID" value="NBJ23795.1"/>
    <property type="molecule type" value="Genomic_DNA"/>
</dbReference>
<gene>
    <name evidence="2" type="ORF">GR303_05425</name>
</gene>
<evidence type="ECO:0000313" key="2">
    <source>
        <dbReference type="EMBL" id="NBJ23795.1"/>
    </source>
</evidence>
<dbReference type="InterPro" id="IPR003959">
    <property type="entry name" value="ATPase_AAA_core"/>
</dbReference>